<dbReference type="SUPFAM" id="SSF53448">
    <property type="entry name" value="Nucleotide-diphospho-sugar transferases"/>
    <property type="match status" value="1"/>
</dbReference>
<evidence type="ECO:0000313" key="3">
    <source>
        <dbReference type="Proteomes" id="UP000216057"/>
    </source>
</evidence>
<dbReference type="Proteomes" id="UP000593943">
    <property type="component" value="Chromosome"/>
</dbReference>
<dbReference type="GO" id="GO:0016757">
    <property type="term" value="F:glycosyltransferase activity"/>
    <property type="evidence" value="ECO:0007669"/>
    <property type="project" value="InterPro"/>
</dbReference>
<accession>A0A261GAW9</accession>
<dbReference type="Gene3D" id="3.90.550.20">
    <property type="match status" value="1"/>
</dbReference>
<dbReference type="RefSeq" id="WP_094636496.1">
    <property type="nucleotide sequence ID" value="NZ_CP062938.1"/>
</dbReference>
<dbReference type="InterPro" id="IPR008441">
    <property type="entry name" value="AfumC-like_glycosyl_Trfase"/>
</dbReference>
<dbReference type="AlphaFoldDB" id="A0A261GAW9"/>
<gene>
    <name evidence="2" type="ORF">BE0216_09725</name>
    <name evidence="1" type="ORF">BEUL_0864</name>
</gene>
<evidence type="ECO:0000313" key="4">
    <source>
        <dbReference type="Proteomes" id="UP000593943"/>
    </source>
</evidence>
<organism evidence="1 3">
    <name type="scientific">Bifidobacterium eulemuris</name>
    <dbReference type="NCBI Taxonomy" id="1765219"/>
    <lineage>
        <taxon>Bacteria</taxon>
        <taxon>Bacillati</taxon>
        <taxon>Actinomycetota</taxon>
        <taxon>Actinomycetes</taxon>
        <taxon>Bifidobacteriales</taxon>
        <taxon>Bifidobacteriaceae</taxon>
        <taxon>Bifidobacterium</taxon>
    </lineage>
</organism>
<proteinExistence type="predicted"/>
<keyword evidence="4" id="KW-1185">Reference proteome</keyword>
<evidence type="ECO:0000313" key="1">
    <source>
        <dbReference type="EMBL" id="OZG68554.1"/>
    </source>
</evidence>
<dbReference type="EMBL" id="CP062938">
    <property type="protein sequence ID" value="QOL32683.1"/>
    <property type="molecule type" value="Genomic_DNA"/>
</dbReference>
<reference evidence="2 4" key="2">
    <citation type="submission" date="2020-10" db="EMBL/GenBank/DDBJ databases">
        <title>Genome sequencing of Bifidobacterium eulemuris_DSMZ_100216.</title>
        <authorList>
            <person name="Kim J."/>
        </authorList>
    </citation>
    <scope>NUCLEOTIDE SEQUENCE [LARGE SCALE GENOMIC DNA]</scope>
    <source>
        <strain evidence="2 4">DSM 100216</strain>
    </source>
</reference>
<dbReference type="Pfam" id="PF05704">
    <property type="entry name" value="Caps_synth"/>
    <property type="match status" value="1"/>
</dbReference>
<dbReference type="InterPro" id="IPR029044">
    <property type="entry name" value="Nucleotide-diphossugar_trans"/>
</dbReference>
<evidence type="ECO:0000313" key="2">
    <source>
        <dbReference type="EMBL" id="QOL32683.1"/>
    </source>
</evidence>
<reference evidence="1 3" key="1">
    <citation type="journal article" date="2017" name="BMC Genomics">
        <title>Comparative genomic and phylogenomic analyses of the Bifidobacteriaceae family.</title>
        <authorList>
            <person name="Lugli G.A."/>
            <person name="Milani C."/>
            <person name="Turroni F."/>
            <person name="Duranti S."/>
            <person name="Mancabelli L."/>
            <person name="Mangifesta M."/>
            <person name="Ferrario C."/>
            <person name="Modesto M."/>
            <person name="Mattarelli P."/>
            <person name="Jiri K."/>
            <person name="van Sinderen D."/>
            <person name="Ventura M."/>
        </authorList>
    </citation>
    <scope>NUCLEOTIDE SEQUENCE [LARGE SCALE GENOMIC DNA]</scope>
    <source>
        <strain evidence="1 3">DSM 100216</strain>
    </source>
</reference>
<dbReference type="Proteomes" id="UP000216057">
    <property type="component" value="Unassembled WGS sequence"/>
</dbReference>
<protein>
    <submittedName>
        <fullName evidence="1">Capsular polysaccharide biosynthesis protein</fullName>
    </submittedName>
</protein>
<name>A0A261GAW9_9BIFI</name>
<dbReference type="OrthoDB" id="9802881at2"/>
<dbReference type="KEGG" id="beu:BE0216_09725"/>
<dbReference type="EMBL" id="MWWZ01000005">
    <property type="protein sequence ID" value="OZG68554.1"/>
    <property type="molecule type" value="Genomic_DNA"/>
</dbReference>
<sequence length="313" mass="36232">MKKYVNYLHHFGLTITFLRVLSKKIPACGKWYSRKVEAFLATRIAPYVQYDKSNSMEDSTISSDAPIWIMWWQGLEEAPEIVKKCYQSVLDHAGNRPVHLLSEKNFADFAPRSKTFLRYVETGEITLTHFSDFLRFELLYLHGGIWLDATLFMSNSIDSMLEGKRLFSIRQGSQTFRGGVWDSQWSLFWTAYCWGGCAGEPLFKWIIDMFDEYHHRVDIMIDYLLVDRVINLAYTTITDAHNAIEGIPDNNGDTLYMQSMLNKPAADFLPSDSTSLYKLSWKEKYQLISDSGKPTLYALLMKEPSNLYHSSQI</sequence>